<evidence type="ECO:0000313" key="2">
    <source>
        <dbReference type="EMBL" id="JAD51290.1"/>
    </source>
</evidence>
<organism evidence="2">
    <name type="scientific">Arundo donax</name>
    <name type="common">Giant reed</name>
    <name type="synonym">Donax arundinaceus</name>
    <dbReference type="NCBI Taxonomy" id="35708"/>
    <lineage>
        <taxon>Eukaryota</taxon>
        <taxon>Viridiplantae</taxon>
        <taxon>Streptophyta</taxon>
        <taxon>Embryophyta</taxon>
        <taxon>Tracheophyta</taxon>
        <taxon>Spermatophyta</taxon>
        <taxon>Magnoliopsida</taxon>
        <taxon>Liliopsida</taxon>
        <taxon>Poales</taxon>
        <taxon>Poaceae</taxon>
        <taxon>PACMAD clade</taxon>
        <taxon>Arundinoideae</taxon>
        <taxon>Arundineae</taxon>
        <taxon>Arundo</taxon>
    </lineage>
</organism>
<sequence length="54" mass="5762">MTVSSTGTLAAALQHPRQGRQRSAMAHPPVSARSRTARASVAATRRNLVYVGRC</sequence>
<accession>A0A0A9AQU2</accession>
<name>A0A0A9AQU2_ARUDO</name>
<feature type="region of interest" description="Disordered" evidence="1">
    <location>
        <begin position="1"/>
        <end position="39"/>
    </location>
</feature>
<feature type="compositionally biased region" description="Low complexity" evidence="1">
    <location>
        <begin position="30"/>
        <end position="39"/>
    </location>
</feature>
<reference evidence="2" key="2">
    <citation type="journal article" date="2015" name="Data Brief">
        <title>Shoot transcriptome of the giant reed, Arundo donax.</title>
        <authorList>
            <person name="Barrero R.A."/>
            <person name="Guerrero F.D."/>
            <person name="Moolhuijzen P."/>
            <person name="Goolsby J.A."/>
            <person name="Tidwell J."/>
            <person name="Bellgard S.E."/>
            <person name="Bellgard M.I."/>
        </authorList>
    </citation>
    <scope>NUCLEOTIDE SEQUENCE</scope>
    <source>
        <tissue evidence="2">Shoot tissue taken approximately 20 cm above the soil surface</tissue>
    </source>
</reference>
<proteinExistence type="predicted"/>
<dbReference type="AlphaFoldDB" id="A0A0A9AQU2"/>
<dbReference type="EMBL" id="GBRH01246605">
    <property type="protein sequence ID" value="JAD51290.1"/>
    <property type="molecule type" value="Transcribed_RNA"/>
</dbReference>
<evidence type="ECO:0000256" key="1">
    <source>
        <dbReference type="SAM" id="MobiDB-lite"/>
    </source>
</evidence>
<protein>
    <submittedName>
        <fullName evidence="2">Uncharacterized protein</fullName>
    </submittedName>
</protein>
<reference evidence="2" key="1">
    <citation type="submission" date="2014-09" db="EMBL/GenBank/DDBJ databases">
        <authorList>
            <person name="Magalhaes I.L.F."/>
            <person name="Oliveira U."/>
            <person name="Santos F.R."/>
            <person name="Vidigal T.H.D.A."/>
            <person name="Brescovit A.D."/>
            <person name="Santos A.J."/>
        </authorList>
    </citation>
    <scope>NUCLEOTIDE SEQUENCE</scope>
    <source>
        <tissue evidence="2">Shoot tissue taken approximately 20 cm above the soil surface</tissue>
    </source>
</reference>